<proteinExistence type="predicted"/>
<name>A0A4R2IRW3_9ACTN</name>
<accession>A0A4R2IRW3</accession>
<evidence type="ECO:0000313" key="1">
    <source>
        <dbReference type="EMBL" id="TCO45545.1"/>
    </source>
</evidence>
<evidence type="ECO:0000313" key="2">
    <source>
        <dbReference type="Proteomes" id="UP000295573"/>
    </source>
</evidence>
<organism evidence="1 2">
    <name type="scientific">Kribbella antiqua</name>
    <dbReference type="NCBI Taxonomy" id="2512217"/>
    <lineage>
        <taxon>Bacteria</taxon>
        <taxon>Bacillati</taxon>
        <taxon>Actinomycetota</taxon>
        <taxon>Actinomycetes</taxon>
        <taxon>Propionibacteriales</taxon>
        <taxon>Kribbellaceae</taxon>
        <taxon>Kribbella</taxon>
    </lineage>
</organism>
<dbReference type="OrthoDB" id="1446591at2"/>
<dbReference type="RefSeq" id="WP_132151901.1">
    <property type="nucleotide sequence ID" value="NZ_SLWR01000008.1"/>
</dbReference>
<reference evidence="1 2" key="1">
    <citation type="journal article" date="2015" name="Stand. Genomic Sci.">
        <title>Genomic Encyclopedia of Bacterial and Archaeal Type Strains, Phase III: the genomes of soil and plant-associated and newly described type strains.</title>
        <authorList>
            <person name="Whitman W.B."/>
            <person name="Woyke T."/>
            <person name="Klenk H.P."/>
            <person name="Zhou Y."/>
            <person name="Lilburn T.G."/>
            <person name="Beck B.J."/>
            <person name="De Vos P."/>
            <person name="Vandamme P."/>
            <person name="Eisen J.A."/>
            <person name="Garrity G."/>
            <person name="Hugenholtz P."/>
            <person name="Kyrpides N.C."/>
        </authorList>
    </citation>
    <scope>NUCLEOTIDE SEQUENCE [LARGE SCALE GENOMIC DNA]</scope>
    <source>
        <strain evidence="1 2">VKM Ac-2541</strain>
    </source>
</reference>
<dbReference type="EMBL" id="SLWR01000008">
    <property type="protein sequence ID" value="TCO45545.1"/>
    <property type="molecule type" value="Genomic_DNA"/>
</dbReference>
<gene>
    <name evidence="1" type="ORF">EV646_108168</name>
</gene>
<dbReference type="AlphaFoldDB" id="A0A4R2IRW3"/>
<dbReference type="Proteomes" id="UP000295573">
    <property type="component" value="Unassembled WGS sequence"/>
</dbReference>
<comment type="caution">
    <text evidence="1">The sequence shown here is derived from an EMBL/GenBank/DDBJ whole genome shotgun (WGS) entry which is preliminary data.</text>
</comment>
<keyword evidence="2" id="KW-1185">Reference proteome</keyword>
<evidence type="ECO:0008006" key="3">
    <source>
        <dbReference type="Google" id="ProtNLM"/>
    </source>
</evidence>
<sequence>MSTVPLSHDELALVVKGHFNPAIFSPAWLSKVELIGPGEYEDSEVQVISPAVAKFQCGWLECTVTQDTLQLSTTEEAEFERTRDAAAGVLRILDQTPIAALGINRFVHFPAGSLEQWHSIGDTLVPKDNWSGVLTLPGLLNLTLYGVRPDRYAGKVQVIVEPSESVQYGVKVTHNDHYDLRLVESQPVDRESAARMNYEGTGVPSSDRIPLALEILRDDFQSAIKRSNQMVNHLFKVGGIS</sequence>
<protein>
    <recommendedName>
        <fullName evidence="3">TIGR04255 family protein</fullName>
    </recommendedName>
</protein>